<evidence type="ECO:0000259" key="4">
    <source>
        <dbReference type="PROSITE" id="PS50893"/>
    </source>
</evidence>
<name>A0A1G1VU30_9BACT</name>
<reference evidence="5 6" key="1">
    <citation type="journal article" date="2016" name="Nat. Commun.">
        <title>Thousands of microbial genomes shed light on interconnected biogeochemical processes in an aquifer system.</title>
        <authorList>
            <person name="Anantharaman K."/>
            <person name="Brown C.T."/>
            <person name="Hug L.A."/>
            <person name="Sharon I."/>
            <person name="Castelle C.J."/>
            <person name="Probst A.J."/>
            <person name="Thomas B.C."/>
            <person name="Singh A."/>
            <person name="Wilkins M.J."/>
            <person name="Karaoz U."/>
            <person name="Brodie E.L."/>
            <person name="Williams K.H."/>
            <person name="Hubbard S.S."/>
            <person name="Banfield J.F."/>
        </authorList>
    </citation>
    <scope>NUCLEOTIDE SEQUENCE [LARGE SCALE GENOMIC DNA]</scope>
</reference>
<dbReference type="PROSITE" id="PS50893">
    <property type="entry name" value="ABC_TRANSPORTER_2"/>
    <property type="match status" value="1"/>
</dbReference>
<evidence type="ECO:0000256" key="1">
    <source>
        <dbReference type="ARBA" id="ARBA00022448"/>
    </source>
</evidence>
<dbReference type="Pfam" id="PF00005">
    <property type="entry name" value="ABC_tran"/>
    <property type="match status" value="1"/>
</dbReference>
<protein>
    <recommendedName>
        <fullName evidence="4">ABC transporter domain-containing protein</fullName>
    </recommendedName>
</protein>
<dbReference type="GO" id="GO:0016887">
    <property type="term" value="F:ATP hydrolysis activity"/>
    <property type="evidence" value="ECO:0007669"/>
    <property type="project" value="InterPro"/>
</dbReference>
<evidence type="ECO:0000256" key="2">
    <source>
        <dbReference type="ARBA" id="ARBA00022741"/>
    </source>
</evidence>
<gene>
    <name evidence="5" type="ORF">A2786_04080</name>
</gene>
<dbReference type="InterPro" id="IPR003593">
    <property type="entry name" value="AAA+_ATPase"/>
</dbReference>
<dbReference type="GO" id="GO:0005524">
    <property type="term" value="F:ATP binding"/>
    <property type="evidence" value="ECO:0007669"/>
    <property type="project" value="UniProtKB-KW"/>
</dbReference>
<dbReference type="SUPFAM" id="SSF52540">
    <property type="entry name" value="P-loop containing nucleoside triphosphate hydrolases"/>
    <property type="match status" value="1"/>
</dbReference>
<dbReference type="InterPro" id="IPR051782">
    <property type="entry name" value="ABC_Transporter_VariousFunc"/>
</dbReference>
<evidence type="ECO:0000256" key="3">
    <source>
        <dbReference type="ARBA" id="ARBA00022840"/>
    </source>
</evidence>
<organism evidence="5 6">
    <name type="scientific">Candidatus Chisholmbacteria bacterium RIFCSPHIGHO2_01_FULL_52_32</name>
    <dbReference type="NCBI Taxonomy" id="1797591"/>
    <lineage>
        <taxon>Bacteria</taxon>
        <taxon>Candidatus Chisholmiibacteriota</taxon>
    </lineage>
</organism>
<dbReference type="Gene3D" id="3.40.50.300">
    <property type="entry name" value="P-loop containing nucleotide triphosphate hydrolases"/>
    <property type="match status" value="1"/>
</dbReference>
<evidence type="ECO:0000313" key="6">
    <source>
        <dbReference type="Proteomes" id="UP000179233"/>
    </source>
</evidence>
<keyword evidence="2" id="KW-0547">Nucleotide-binding</keyword>
<dbReference type="Proteomes" id="UP000179233">
    <property type="component" value="Unassembled WGS sequence"/>
</dbReference>
<comment type="caution">
    <text evidence="5">The sequence shown here is derived from an EMBL/GenBank/DDBJ whole genome shotgun (WGS) entry which is preliminary data.</text>
</comment>
<dbReference type="InterPro" id="IPR027417">
    <property type="entry name" value="P-loop_NTPase"/>
</dbReference>
<dbReference type="PANTHER" id="PTHR42939">
    <property type="entry name" value="ABC TRANSPORTER ATP-BINDING PROTEIN ALBC-RELATED"/>
    <property type="match status" value="1"/>
</dbReference>
<feature type="domain" description="ABC transporter" evidence="4">
    <location>
        <begin position="2"/>
        <end position="232"/>
    </location>
</feature>
<dbReference type="AlphaFoldDB" id="A0A1G1VU30"/>
<dbReference type="InterPro" id="IPR003439">
    <property type="entry name" value="ABC_transporter-like_ATP-bd"/>
</dbReference>
<dbReference type="EMBL" id="MHCJ01000003">
    <property type="protein sequence ID" value="OGY18933.1"/>
    <property type="molecule type" value="Genomic_DNA"/>
</dbReference>
<proteinExistence type="predicted"/>
<accession>A0A1G1VU30</accession>
<keyword evidence="3" id="KW-0067">ATP-binding</keyword>
<dbReference type="PANTHER" id="PTHR42939:SF1">
    <property type="entry name" value="ABC TRANSPORTER ATP-BINDING PROTEIN ALBC-RELATED"/>
    <property type="match status" value="1"/>
</dbReference>
<keyword evidence="1" id="KW-0813">Transport</keyword>
<dbReference type="SMART" id="SM00382">
    <property type="entry name" value="AAA"/>
    <property type="match status" value="1"/>
</dbReference>
<sequence>MIELQNVSKNFGSTQAVVDLSLSVKAGETYALIGPNGAGKTTTVKMVTGLLAPTSGTIEIFQKNIETEPVAIKKDLAYIPDDPFVYDYLTGREFLEFVGDCYGLSRKETKERLAKFLSLYNLEAVVDGRFADYSRGNKQKTVIIAAFLHQPKLLVIDEPVVGLDVQSQNVTLRLLKDFVKKGGSVFLCTHTLSVAQILAEKIGILREGRLIEEGTLENLRGKAKKANANLEELYLGITGNTP</sequence>
<evidence type="ECO:0000313" key="5">
    <source>
        <dbReference type="EMBL" id="OGY18933.1"/>
    </source>
</evidence>
<dbReference type="CDD" id="cd03230">
    <property type="entry name" value="ABC_DR_subfamily_A"/>
    <property type="match status" value="1"/>
</dbReference>